<sequence length="383" mass="42767">MAESASQFSIQALVFTIICYGWYVSILEFGAVGWLARHEGRSKLAGFYVLILSFLFPLLAAVHLHVCLGRTKHSIPAYPAPVSSTLTEPYECLSDGSLDFCYKGNCNGLWKPPRSHHCSSCGVCRLGFDHHCPWIGNCVTAPRLKAFLALLYLTSLVVPLAASPVISQVLNNVSRALTASQADEWASRVWWSRWYSWVCWGGPPGRWAIGAILGFRVLKTKRDSDTRWFTGDLVEQPYARVAVIVGAGMLLAVFALSMAIVTTRDVLRGQTALDSIRLRRRMTASSTGRFICIPHTSISSSGRASGVDQRHSEPDAMEGPSVKTQQVFPVLPGERIYDLGWRENLRQVMATPLFGDRRREAREFEWPHINPTVLRRMQEQLSL</sequence>
<dbReference type="Proteomes" id="UP000814140">
    <property type="component" value="Unassembled WGS sequence"/>
</dbReference>
<accession>A0ACB8SJJ3</accession>
<keyword evidence="2" id="KW-1185">Reference proteome</keyword>
<dbReference type="EMBL" id="MU277272">
    <property type="protein sequence ID" value="KAI0056048.1"/>
    <property type="molecule type" value="Genomic_DNA"/>
</dbReference>
<name>A0ACB8SJJ3_9AGAM</name>
<proteinExistence type="predicted"/>
<organism evidence="1 2">
    <name type="scientific">Artomyces pyxidatus</name>
    <dbReference type="NCBI Taxonomy" id="48021"/>
    <lineage>
        <taxon>Eukaryota</taxon>
        <taxon>Fungi</taxon>
        <taxon>Dikarya</taxon>
        <taxon>Basidiomycota</taxon>
        <taxon>Agaricomycotina</taxon>
        <taxon>Agaricomycetes</taxon>
        <taxon>Russulales</taxon>
        <taxon>Auriscalpiaceae</taxon>
        <taxon>Artomyces</taxon>
    </lineage>
</organism>
<reference evidence="1" key="2">
    <citation type="journal article" date="2022" name="New Phytol.">
        <title>Evolutionary transition to the ectomycorrhizal habit in the genomes of a hyperdiverse lineage of mushroom-forming fungi.</title>
        <authorList>
            <person name="Looney B."/>
            <person name="Miyauchi S."/>
            <person name="Morin E."/>
            <person name="Drula E."/>
            <person name="Courty P.E."/>
            <person name="Kohler A."/>
            <person name="Kuo A."/>
            <person name="LaButti K."/>
            <person name="Pangilinan J."/>
            <person name="Lipzen A."/>
            <person name="Riley R."/>
            <person name="Andreopoulos W."/>
            <person name="He G."/>
            <person name="Johnson J."/>
            <person name="Nolan M."/>
            <person name="Tritt A."/>
            <person name="Barry K.W."/>
            <person name="Grigoriev I.V."/>
            <person name="Nagy L.G."/>
            <person name="Hibbett D."/>
            <person name="Henrissat B."/>
            <person name="Matheny P.B."/>
            <person name="Labbe J."/>
            <person name="Martin F.M."/>
        </authorList>
    </citation>
    <scope>NUCLEOTIDE SEQUENCE</scope>
    <source>
        <strain evidence="1">HHB10654</strain>
    </source>
</reference>
<protein>
    <submittedName>
        <fullName evidence="1">Zf-DHHC-domain-containing protein</fullName>
    </submittedName>
</protein>
<evidence type="ECO:0000313" key="1">
    <source>
        <dbReference type="EMBL" id="KAI0056048.1"/>
    </source>
</evidence>
<reference evidence="1" key="1">
    <citation type="submission" date="2021-03" db="EMBL/GenBank/DDBJ databases">
        <authorList>
            <consortium name="DOE Joint Genome Institute"/>
            <person name="Ahrendt S."/>
            <person name="Looney B.P."/>
            <person name="Miyauchi S."/>
            <person name="Morin E."/>
            <person name="Drula E."/>
            <person name="Courty P.E."/>
            <person name="Chicoki N."/>
            <person name="Fauchery L."/>
            <person name="Kohler A."/>
            <person name="Kuo A."/>
            <person name="Labutti K."/>
            <person name="Pangilinan J."/>
            <person name="Lipzen A."/>
            <person name="Riley R."/>
            <person name="Andreopoulos W."/>
            <person name="He G."/>
            <person name="Johnson J."/>
            <person name="Barry K.W."/>
            <person name="Grigoriev I.V."/>
            <person name="Nagy L."/>
            <person name="Hibbett D."/>
            <person name="Henrissat B."/>
            <person name="Matheny P.B."/>
            <person name="Labbe J."/>
            <person name="Martin F."/>
        </authorList>
    </citation>
    <scope>NUCLEOTIDE SEQUENCE</scope>
    <source>
        <strain evidence="1">HHB10654</strain>
    </source>
</reference>
<evidence type="ECO:0000313" key="2">
    <source>
        <dbReference type="Proteomes" id="UP000814140"/>
    </source>
</evidence>
<comment type="caution">
    <text evidence="1">The sequence shown here is derived from an EMBL/GenBank/DDBJ whole genome shotgun (WGS) entry which is preliminary data.</text>
</comment>
<gene>
    <name evidence="1" type="ORF">BV25DRAFT_1653035</name>
</gene>